<dbReference type="PANTHER" id="PTHR43580:SF8">
    <property type="entry name" value="6-PHOSPHOGLUCONATE DEHYDROGENASE NADP-BINDING DOMAIN-CONTAINING PROTEIN-RELATED"/>
    <property type="match status" value="1"/>
</dbReference>
<dbReference type="Proteomes" id="UP000319160">
    <property type="component" value="Unassembled WGS sequence"/>
</dbReference>
<dbReference type="InterPro" id="IPR008927">
    <property type="entry name" value="6-PGluconate_DH-like_C_sf"/>
</dbReference>
<keyword evidence="8" id="KW-1185">Reference proteome</keyword>
<dbReference type="Pfam" id="PF03446">
    <property type="entry name" value="NAD_binding_2"/>
    <property type="match status" value="1"/>
</dbReference>
<evidence type="ECO:0000259" key="5">
    <source>
        <dbReference type="Pfam" id="PF03446"/>
    </source>
</evidence>
<dbReference type="GO" id="GO:0051287">
    <property type="term" value="F:NAD binding"/>
    <property type="evidence" value="ECO:0007669"/>
    <property type="project" value="InterPro"/>
</dbReference>
<accession>A0A553I1I4</accession>
<keyword evidence="3" id="KW-0520">NAD</keyword>
<evidence type="ECO:0000313" key="8">
    <source>
        <dbReference type="Proteomes" id="UP000319160"/>
    </source>
</evidence>
<dbReference type="OrthoDB" id="435038at2759"/>
<dbReference type="AlphaFoldDB" id="A0A553I1I4"/>
<dbReference type="InterPro" id="IPR013328">
    <property type="entry name" value="6PGD_dom2"/>
</dbReference>
<feature type="domain" description="3-hydroxyisobutyrate dehydrogenase-like NAD-binding" evidence="6">
    <location>
        <begin position="184"/>
        <end position="290"/>
    </location>
</feature>
<dbReference type="Gene3D" id="1.10.1040.10">
    <property type="entry name" value="N-(1-d-carboxylethyl)-l-norvaline Dehydrogenase, domain 2"/>
    <property type="match status" value="1"/>
</dbReference>
<dbReference type="InterPro" id="IPR029154">
    <property type="entry name" value="HIBADH-like_NADP-bd"/>
</dbReference>
<dbReference type="GO" id="GO:0050661">
    <property type="term" value="F:NADP binding"/>
    <property type="evidence" value="ECO:0007669"/>
    <property type="project" value="InterPro"/>
</dbReference>
<evidence type="ECO:0000259" key="6">
    <source>
        <dbReference type="Pfam" id="PF14833"/>
    </source>
</evidence>
<dbReference type="InterPro" id="IPR051265">
    <property type="entry name" value="HIBADH-related_NP60_sf"/>
</dbReference>
<feature type="active site" evidence="4">
    <location>
        <position position="187"/>
    </location>
</feature>
<dbReference type="SUPFAM" id="SSF51735">
    <property type="entry name" value="NAD(P)-binding Rossmann-fold domains"/>
    <property type="match status" value="1"/>
</dbReference>
<evidence type="ECO:0000256" key="2">
    <source>
        <dbReference type="ARBA" id="ARBA00023002"/>
    </source>
</evidence>
<protein>
    <recommendedName>
        <fullName evidence="9">6-phosphogluconate dehydrogenase NADP-binding domain-containing protein</fullName>
    </recommendedName>
</protein>
<gene>
    <name evidence="7" type="ORF">FHL15_005148</name>
</gene>
<evidence type="ECO:0008006" key="9">
    <source>
        <dbReference type="Google" id="ProtNLM"/>
    </source>
</evidence>
<comment type="caution">
    <text evidence="7">The sequence shown here is derived from an EMBL/GenBank/DDBJ whole genome shotgun (WGS) entry which is preliminary data.</text>
</comment>
<organism evidence="7 8">
    <name type="scientific">Xylaria flabelliformis</name>
    <dbReference type="NCBI Taxonomy" id="2512241"/>
    <lineage>
        <taxon>Eukaryota</taxon>
        <taxon>Fungi</taxon>
        <taxon>Dikarya</taxon>
        <taxon>Ascomycota</taxon>
        <taxon>Pezizomycotina</taxon>
        <taxon>Sordariomycetes</taxon>
        <taxon>Xylariomycetidae</taxon>
        <taxon>Xylariales</taxon>
        <taxon>Xylariaceae</taxon>
        <taxon>Xylaria</taxon>
    </lineage>
</organism>
<reference evidence="8" key="1">
    <citation type="submission" date="2019-06" db="EMBL/GenBank/DDBJ databases">
        <title>Draft genome sequence of the griseofulvin-producing fungus Xylaria cubensis strain G536.</title>
        <authorList>
            <person name="Mead M.E."/>
            <person name="Raja H.A."/>
            <person name="Steenwyk J.L."/>
            <person name="Knowles S.L."/>
            <person name="Oberlies N.H."/>
            <person name="Rokas A."/>
        </authorList>
    </citation>
    <scope>NUCLEOTIDE SEQUENCE [LARGE SCALE GENOMIC DNA]</scope>
    <source>
        <strain evidence="8">G536</strain>
    </source>
</reference>
<dbReference type="Gene3D" id="3.40.50.720">
    <property type="entry name" value="NAD(P)-binding Rossmann-like Domain"/>
    <property type="match status" value="1"/>
</dbReference>
<dbReference type="InterPro" id="IPR006115">
    <property type="entry name" value="6PGDH_NADP-bd"/>
</dbReference>
<feature type="domain" description="6-phosphogluconate dehydrogenase NADP-binding" evidence="5">
    <location>
        <begin position="12"/>
        <end position="167"/>
    </location>
</feature>
<dbReference type="EMBL" id="VFLP01000025">
    <property type="protein sequence ID" value="TRX94070.1"/>
    <property type="molecule type" value="Genomic_DNA"/>
</dbReference>
<dbReference type="STRING" id="2512241.A0A553I1I4"/>
<dbReference type="SUPFAM" id="SSF48179">
    <property type="entry name" value="6-phosphogluconate dehydrogenase C-terminal domain-like"/>
    <property type="match status" value="1"/>
</dbReference>
<dbReference type="InterPro" id="IPR036291">
    <property type="entry name" value="NAD(P)-bd_dom_sf"/>
</dbReference>
<comment type="similarity">
    <text evidence="1">Belongs to the HIBADH-related family. NP60 subfamily.</text>
</comment>
<dbReference type="PIRSF" id="PIRSF000103">
    <property type="entry name" value="HIBADH"/>
    <property type="match status" value="1"/>
</dbReference>
<evidence type="ECO:0000256" key="4">
    <source>
        <dbReference type="PIRSR" id="PIRSR000103-1"/>
    </source>
</evidence>
<dbReference type="Pfam" id="PF14833">
    <property type="entry name" value="NAD_binding_11"/>
    <property type="match status" value="1"/>
</dbReference>
<name>A0A553I1I4_9PEZI</name>
<dbReference type="PANTHER" id="PTHR43580">
    <property type="entry name" value="OXIDOREDUCTASE GLYR1-RELATED"/>
    <property type="match status" value="1"/>
</dbReference>
<evidence type="ECO:0000313" key="7">
    <source>
        <dbReference type="EMBL" id="TRX94070.1"/>
    </source>
</evidence>
<sequence length="327" mass="34531">MANTSSTPPSLQLGWIGLGSMGNAMAKNVHAYLQSQSAKPLGFYNRTASRGDGLQHLGGERCASVTELAARSNVIFISASDDAAVQSIIGQIISSGSELIAGKTIIDTTTVHPNTTKEISQKLQACGARFAAMPVFGATPVAEQGKLLAVFAGSPDVYATIETFVKGVIAREVLQVGEEPEKATLLKTAGNFITAGLMEIIAEAHVFAEKTGLGSDVLEKLLGLNFGTVAHSISTRMTTGVYIPANGETPWSDLNLALKDVGHGVDSAKQAGVSFKVGNTALGHLERAKMYSEENGKRPLDSSSLYGIVRQDSGLDFRTDYVQKRDQ</sequence>
<dbReference type="InterPro" id="IPR015815">
    <property type="entry name" value="HIBADH-related"/>
</dbReference>
<keyword evidence="2" id="KW-0560">Oxidoreductase</keyword>
<dbReference type="GO" id="GO:0016491">
    <property type="term" value="F:oxidoreductase activity"/>
    <property type="evidence" value="ECO:0007669"/>
    <property type="project" value="UniProtKB-KW"/>
</dbReference>
<evidence type="ECO:0000256" key="1">
    <source>
        <dbReference type="ARBA" id="ARBA00007598"/>
    </source>
</evidence>
<proteinExistence type="inferred from homology"/>
<evidence type="ECO:0000256" key="3">
    <source>
        <dbReference type="ARBA" id="ARBA00023027"/>
    </source>
</evidence>